<dbReference type="Proteomes" id="UP001187192">
    <property type="component" value="Unassembled WGS sequence"/>
</dbReference>
<reference evidence="1" key="1">
    <citation type="submission" date="2023-07" db="EMBL/GenBank/DDBJ databases">
        <title>draft genome sequence of fig (Ficus carica).</title>
        <authorList>
            <person name="Takahashi T."/>
            <person name="Nishimura K."/>
        </authorList>
    </citation>
    <scope>NUCLEOTIDE SEQUENCE</scope>
</reference>
<name>A0AA87ZHA3_FICCA</name>
<gene>
    <name evidence="1" type="ORF">TIFTF001_001618</name>
</gene>
<evidence type="ECO:0000313" key="2">
    <source>
        <dbReference type="Proteomes" id="UP001187192"/>
    </source>
</evidence>
<accession>A0AA87ZHA3</accession>
<organism evidence="1 2">
    <name type="scientific">Ficus carica</name>
    <name type="common">Common fig</name>
    <dbReference type="NCBI Taxonomy" id="3494"/>
    <lineage>
        <taxon>Eukaryota</taxon>
        <taxon>Viridiplantae</taxon>
        <taxon>Streptophyta</taxon>
        <taxon>Embryophyta</taxon>
        <taxon>Tracheophyta</taxon>
        <taxon>Spermatophyta</taxon>
        <taxon>Magnoliopsida</taxon>
        <taxon>eudicotyledons</taxon>
        <taxon>Gunneridae</taxon>
        <taxon>Pentapetalae</taxon>
        <taxon>rosids</taxon>
        <taxon>fabids</taxon>
        <taxon>Rosales</taxon>
        <taxon>Moraceae</taxon>
        <taxon>Ficeae</taxon>
        <taxon>Ficus</taxon>
    </lineage>
</organism>
<evidence type="ECO:0000313" key="1">
    <source>
        <dbReference type="EMBL" id="GMN27361.1"/>
    </source>
</evidence>
<dbReference type="AlphaFoldDB" id="A0AA87ZHA3"/>
<dbReference type="EMBL" id="BTGU01000002">
    <property type="protein sequence ID" value="GMN27361.1"/>
    <property type="molecule type" value="Genomic_DNA"/>
</dbReference>
<sequence>MPVRRKSSASVTTQLLGAKLFDSCTFFTRTGVHIGAKSSAASTAPFPLLALPSGI</sequence>
<keyword evidence="2" id="KW-1185">Reference proteome</keyword>
<protein>
    <submittedName>
        <fullName evidence="1">Uncharacterized protein</fullName>
    </submittedName>
</protein>
<comment type="caution">
    <text evidence="1">The sequence shown here is derived from an EMBL/GenBank/DDBJ whole genome shotgun (WGS) entry which is preliminary data.</text>
</comment>
<proteinExistence type="predicted"/>